<dbReference type="Gene3D" id="3.90.550.50">
    <property type="match status" value="1"/>
</dbReference>
<feature type="domain" description="Integrase zinc-binding" evidence="11">
    <location>
        <begin position="382"/>
        <end position="434"/>
    </location>
</feature>
<dbReference type="GO" id="GO:0000139">
    <property type="term" value="C:Golgi membrane"/>
    <property type="evidence" value="ECO:0007669"/>
    <property type="project" value="UniProtKB-SubCell"/>
</dbReference>
<protein>
    <submittedName>
        <fullName evidence="13">Beta-1,3-galactosyltransferase 2</fullName>
    </submittedName>
</protein>
<keyword evidence="6" id="KW-0735">Signal-anchor</keyword>
<evidence type="ECO:0000256" key="4">
    <source>
        <dbReference type="ARBA" id="ARBA00022679"/>
    </source>
</evidence>
<dbReference type="AlphaFoldDB" id="A0AA47NLP7"/>
<dbReference type="Pfam" id="PF05380">
    <property type="entry name" value="Peptidase_A17"/>
    <property type="match status" value="1"/>
</dbReference>
<evidence type="ECO:0000256" key="8">
    <source>
        <dbReference type="ARBA" id="ARBA00023034"/>
    </source>
</evidence>
<evidence type="ECO:0000313" key="14">
    <source>
        <dbReference type="Proteomes" id="UP001174136"/>
    </source>
</evidence>
<keyword evidence="14" id="KW-1185">Reference proteome</keyword>
<comment type="caution">
    <text evidence="13">The sequence shown here is derived from an EMBL/GenBank/DDBJ whole genome shotgun (WGS) entry which is preliminary data.</text>
</comment>
<dbReference type="EMBL" id="JAOPHQ010006592">
    <property type="protein sequence ID" value="KAK0130926.1"/>
    <property type="molecule type" value="Genomic_DNA"/>
</dbReference>
<keyword evidence="9" id="KW-0472">Membrane</keyword>
<name>A0AA47NLP7_MERPO</name>
<keyword evidence="3" id="KW-0328">Glycosyltransferase</keyword>
<evidence type="ECO:0000256" key="9">
    <source>
        <dbReference type="ARBA" id="ARBA00023136"/>
    </source>
</evidence>
<organism evidence="13 14">
    <name type="scientific">Merluccius polli</name>
    <name type="common">Benguela hake</name>
    <name type="synonym">Merluccius cadenati</name>
    <dbReference type="NCBI Taxonomy" id="89951"/>
    <lineage>
        <taxon>Eukaryota</taxon>
        <taxon>Metazoa</taxon>
        <taxon>Chordata</taxon>
        <taxon>Craniata</taxon>
        <taxon>Vertebrata</taxon>
        <taxon>Euteleostomi</taxon>
        <taxon>Actinopterygii</taxon>
        <taxon>Neopterygii</taxon>
        <taxon>Teleostei</taxon>
        <taxon>Neoteleostei</taxon>
        <taxon>Acanthomorphata</taxon>
        <taxon>Zeiogadaria</taxon>
        <taxon>Gadariae</taxon>
        <taxon>Gadiformes</taxon>
        <taxon>Gadoidei</taxon>
        <taxon>Merlucciidae</taxon>
        <taxon>Merluccius</taxon>
    </lineage>
</organism>
<feature type="compositionally biased region" description="Polar residues" evidence="10">
    <location>
        <begin position="1"/>
        <end position="12"/>
    </location>
</feature>
<dbReference type="InterPro" id="IPR002659">
    <property type="entry name" value="Glyco_trans_31"/>
</dbReference>
<evidence type="ECO:0000259" key="12">
    <source>
        <dbReference type="Pfam" id="PF18701"/>
    </source>
</evidence>
<evidence type="ECO:0000256" key="2">
    <source>
        <dbReference type="ARBA" id="ARBA00008661"/>
    </source>
</evidence>
<feature type="region of interest" description="Disordered" evidence="10">
    <location>
        <begin position="1"/>
        <end position="78"/>
    </location>
</feature>
<dbReference type="GO" id="GO:0016758">
    <property type="term" value="F:hexosyltransferase activity"/>
    <property type="evidence" value="ECO:0007669"/>
    <property type="project" value="InterPro"/>
</dbReference>
<evidence type="ECO:0000256" key="1">
    <source>
        <dbReference type="ARBA" id="ARBA00004323"/>
    </source>
</evidence>
<keyword evidence="7" id="KW-1133">Transmembrane helix</keyword>
<comment type="similarity">
    <text evidence="2">Belongs to the glycosyltransferase 31 family.</text>
</comment>
<dbReference type="InterPro" id="IPR008042">
    <property type="entry name" value="Retrotrans_Pao"/>
</dbReference>
<evidence type="ECO:0000313" key="13">
    <source>
        <dbReference type="EMBL" id="KAK0130926.1"/>
    </source>
</evidence>
<proteinExistence type="inferred from homology"/>
<evidence type="ECO:0000256" key="10">
    <source>
        <dbReference type="SAM" id="MobiDB-lite"/>
    </source>
</evidence>
<keyword evidence="5" id="KW-0812">Transmembrane</keyword>
<dbReference type="Gene3D" id="1.10.340.70">
    <property type="match status" value="1"/>
</dbReference>
<evidence type="ECO:0000259" key="11">
    <source>
        <dbReference type="Pfam" id="PF17921"/>
    </source>
</evidence>
<evidence type="ECO:0000256" key="5">
    <source>
        <dbReference type="ARBA" id="ARBA00022692"/>
    </source>
</evidence>
<keyword evidence="4" id="KW-0808">Transferase</keyword>
<feature type="compositionally biased region" description="Polar residues" evidence="10">
    <location>
        <begin position="48"/>
        <end position="66"/>
    </location>
</feature>
<dbReference type="Pfam" id="PF17921">
    <property type="entry name" value="Integrase_H2C2"/>
    <property type="match status" value="1"/>
</dbReference>
<dbReference type="PANTHER" id="PTHR47331:SF5">
    <property type="entry name" value="RIBONUCLEASE H"/>
    <property type="match status" value="1"/>
</dbReference>
<reference evidence="13" key="1">
    <citation type="journal article" date="2023" name="Front. Mar. Sci.">
        <title>A new Merluccius polli reference genome to investigate the effects of global change in West African waters.</title>
        <authorList>
            <person name="Mateo J.L."/>
            <person name="Blanco-Fernandez C."/>
            <person name="Garcia-Vazquez E."/>
            <person name="Machado-Schiaffino G."/>
        </authorList>
    </citation>
    <scope>NUCLEOTIDE SEQUENCE</scope>
    <source>
        <strain evidence="13">C29</strain>
        <tissue evidence="13">Fin</tissue>
    </source>
</reference>
<dbReference type="Pfam" id="PF18701">
    <property type="entry name" value="DUF5641"/>
    <property type="match status" value="1"/>
</dbReference>
<dbReference type="InterPro" id="IPR041588">
    <property type="entry name" value="Integrase_H2C2"/>
</dbReference>
<evidence type="ECO:0000256" key="3">
    <source>
        <dbReference type="ARBA" id="ARBA00022676"/>
    </source>
</evidence>
<dbReference type="InterPro" id="IPR040676">
    <property type="entry name" value="DUF5641"/>
</dbReference>
<dbReference type="Pfam" id="PF01762">
    <property type="entry name" value="Galactosyl_T"/>
    <property type="match status" value="1"/>
</dbReference>
<dbReference type="PANTHER" id="PTHR47331">
    <property type="entry name" value="PHD-TYPE DOMAIN-CONTAINING PROTEIN"/>
    <property type="match status" value="1"/>
</dbReference>
<evidence type="ECO:0000256" key="6">
    <source>
        <dbReference type="ARBA" id="ARBA00022968"/>
    </source>
</evidence>
<dbReference type="Proteomes" id="UP001174136">
    <property type="component" value="Unassembled WGS sequence"/>
</dbReference>
<accession>A0AA47NLP7</accession>
<gene>
    <name evidence="13" type="primary">B3GALT2_4</name>
    <name evidence="13" type="ORF">N1851_034387</name>
</gene>
<feature type="domain" description="DUF5641" evidence="12">
    <location>
        <begin position="447"/>
        <end position="508"/>
    </location>
</feature>
<evidence type="ECO:0000256" key="7">
    <source>
        <dbReference type="ARBA" id="ARBA00022989"/>
    </source>
</evidence>
<comment type="subcellular location">
    <subcellularLocation>
        <location evidence="1">Golgi apparatus membrane</location>
        <topology evidence="1">Single-pass type II membrane protein</topology>
    </subcellularLocation>
</comment>
<sequence>MSEGPSKSPQQKRSSHTPLRWRVGGTTAGQPPPSTSPSSVEEREGSAAITTGNSLWLATPGSSLEQPRSRPLPAGTAAQGPMLQEEMGIDGDLDRKPDVFRMRVHLFGATSSPACANYGLKHLAQEYSSDYPLGAQFVMKNFYVDDGVTSVVNTEDAIKLATEARMLCAKGGLRLHKFMSNDAAVMESLPASERAEVKNVEFAFDEALIERTLGIQWQRESDDLKFGVHVQEQPATRRNILSTVASVYDPLGFIAPVLLSGKRILQEMCKHGTNWDDPMPPELMPRAIARLLRWVDKDKSNHLATVIERKKAECVIVKALQRDTYKNEIHTIGQGRNVSQINELYALDPFIEEDGVLRVGLGNFASPYAFRHPMVIPKSHPITKMIIADCHEKVKHQGKGFTMNEIRANGFWIPGLNKVVASYIRQCVICRKHRRPTEEQRMADLPSERFWSRWRKEYLANITIRQRWHVPRRNLQIGDIVMVKDEDLPRNEWRLRRVVETYANKDGGGVEIPTQKQESSGRKQETLVQGELIQTVFLLGLPSRGNITEQQEHISKENLQYHDLIQSDFVDSYINLTIKTMVIMDWLATRCPNVSYTMKIDSDMFPNVENLVTMLKTPGFPKKGKG</sequence>
<keyword evidence="8" id="KW-0333">Golgi apparatus</keyword>